<accession>A0A433V9M9</accession>
<dbReference type="RefSeq" id="WP_127083992.1">
    <property type="nucleotide sequence ID" value="NZ_RSCL01000015.1"/>
</dbReference>
<evidence type="ECO:0000313" key="3">
    <source>
        <dbReference type="EMBL" id="RUT02810.1"/>
    </source>
</evidence>
<keyword evidence="4" id="KW-1185">Reference proteome</keyword>
<gene>
    <name evidence="3" type="ORF">DSM106972_057300</name>
</gene>
<proteinExistence type="predicted"/>
<protein>
    <recommendedName>
        <fullName evidence="2">DUF7847 domain-containing protein</fullName>
    </recommendedName>
</protein>
<dbReference type="InterPro" id="IPR057169">
    <property type="entry name" value="DUF7847"/>
</dbReference>
<sequence length="289" mass="31840">MSFNQGSSQPIQPLSIGNVVTAGLRLYGVHLKSYLKLAFIAYAWILVPVYGWARCGATLALISRLAYSELVEQPETPSEAGRFLRARLWQFLVMGLLMFLLIIGITIGVIILLFILALITGVILGIFIPGGAANDAFNPVVALVSFTLVLVYIGLIFSVFLLVQARFILVEVPLAIESSTDGASTIKRSWNLTRGNLWRIVAIIIVTSLLTFPLQVPLSVLNIIIQISLQPLARVNSNYRLLAAIVNIVLTLISIALVVPLWQTIKAVLYCDLRSRREGFGLKLRDRNI</sequence>
<keyword evidence="1" id="KW-1133">Transmembrane helix</keyword>
<feature type="transmembrane region" description="Helical" evidence="1">
    <location>
        <begin position="197"/>
        <end position="229"/>
    </location>
</feature>
<comment type="caution">
    <text evidence="3">The sequence shown here is derived from an EMBL/GenBank/DDBJ whole genome shotgun (WGS) entry which is preliminary data.</text>
</comment>
<feature type="transmembrane region" description="Helical" evidence="1">
    <location>
        <begin position="95"/>
        <end position="128"/>
    </location>
</feature>
<dbReference type="EMBL" id="RSCL01000015">
    <property type="protein sequence ID" value="RUT02810.1"/>
    <property type="molecule type" value="Genomic_DNA"/>
</dbReference>
<name>A0A433V9M9_9CYAN</name>
<keyword evidence="1" id="KW-0472">Membrane</keyword>
<reference evidence="3" key="1">
    <citation type="submission" date="2018-12" db="EMBL/GenBank/DDBJ databases">
        <authorList>
            <person name="Will S."/>
            <person name="Neumann-Schaal M."/>
            <person name="Henke P."/>
        </authorList>
    </citation>
    <scope>NUCLEOTIDE SEQUENCE</scope>
    <source>
        <strain evidence="3">PCC 7102</strain>
    </source>
</reference>
<feature type="transmembrane region" description="Helical" evidence="1">
    <location>
        <begin position="140"/>
        <end position="163"/>
    </location>
</feature>
<reference evidence="3" key="2">
    <citation type="journal article" date="2019" name="Genome Biol. Evol.">
        <title>Day and night: Metabolic profiles and evolutionary relationships of six axenic non-marine cyanobacteria.</title>
        <authorList>
            <person name="Will S.E."/>
            <person name="Henke P."/>
            <person name="Boedeker C."/>
            <person name="Huang S."/>
            <person name="Brinkmann H."/>
            <person name="Rohde M."/>
            <person name="Jarek M."/>
            <person name="Friedl T."/>
            <person name="Seufert S."/>
            <person name="Schumacher M."/>
            <person name="Overmann J."/>
            <person name="Neumann-Schaal M."/>
            <person name="Petersen J."/>
        </authorList>
    </citation>
    <scope>NUCLEOTIDE SEQUENCE [LARGE SCALE GENOMIC DNA]</scope>
    <source>
        <strain evidence="3">PCC 7102</strain>
    </source>
</reference>
<evidence type="ECO:0000259" key="2">
    <source>
        <dbReference type="Pfam" id="PF25231"/>
    </source>
</evidence>
<evidence type="ECO:0000256" key="1">
    <source>
        <dbReference type="SAM" id="Phobius"/>
    </source>
</evidence>
<feature type="transmembrane region" description="Helical" evidence="1">
    <location>
        <begin position="241"/>
        <end position="262"/>
    </location>
</feature>
<evidence type="ECO:0000313" key="4">
    <source>
        <dbReference type="Proteomes" id="UP000271624"/>
    </source>
</evidence>
<dbReference type="OrthoDB" id="426215at2"/>
<dbReference type="Pfam" id="PF25231">
    <property type="entry name" value="DUF7847"/>
    <property type="match status" value="1"/>
</dbReference>
<organism evidence="3 4">
    <name type="scientific">Dulcicalothrix desertica PCC 7102</name>
    <dbReference type="NCBI Taxonomy" id="232991"/>
    <lineage>
        <taxon>Bacteria</taxon>
        <taxon>Bacillati</taxon>
        <taxon>Cyanobacteriota</taxon>
        <taxon>Cyanophyceae</taxon>
        <taxon>Nostocales</taxon>
        <taxon>Calotrichaceae</taxon>
        <taxon>Dulcicalothrix</taxon>
    </lineage>
</organism>
<dbReference type="AlphaFoldDB" id="A0A433V9M9"/>
<dbReference type="Proteomes" id="UP000271624">
    <property type="component" value="Unassembled WGS sequence"/>
</dbReference>
<feature type="domain" description="DUF7847" evidence="2">
    <location>
        <begin position="90"/>
        <end position="272"/>
    </location>
</feature>
<keyword evidence="1" id="KW-0812">Transmembrane</keyword>
<feature type="transmembrane region" description="Helical" evidence="1">
    <location>
        <begin position="34"/>
        <end position="53"/>
    </location>
</feature>